<gene>
    <name evidence="10" type="primary">rpe</name>
    <name evidence="15" type="ORF">SKUN_00383</name>
</gene>
<dbReference type="HAMAP" id="MF_02227">
    <property type="entry name" value="RPE"/>
    <property type="match status" value="1"/>
</dbReference>
<feature type="binding site" evidence="10 13">
    <location>
        <position position="67"/>
    </location>
    <ligand>
        <name>a divalent metal cation</name>
        <dbReference type="ChEBI" id="CHEBI:60240"/>
    </ligand>
</feature>
<sequence>MKKYFVAPSVLSANYLILQEELAAIKKAGAQWIHFDVMDGDFVPNLTFGPKILADITSYSDLYLDCHLMVKIKNSSVENYLLPFIKAGASVITLHYEALTESQLTEFLSLRTKLNIKIGLAIKPLTPVEIIYPYLNRLYLVLVMTVEPGFGGQAFIPAAAAKIKILRHYLEQNNGKTLIEVDGGINAETAALCKQYGVDVLVAGSYLFDHVDLAARLKGLLADESK</sequence>
<evidence type="ECO:0000256" key="4">
    <source>
        <dbReference type="ARBA" id="ARBA00001947"/>
    </source>
</evidence>
<comment type="cofactor">
    <cofactor evidence="4">
        <name>Zn(2+)</name>
        <dbReference type="ChEBI" id="CHEBI:29105"/>
    </cofactor>
</comment>
<feature type="active site" description="Proton acceptor" evidence="10 12">
    <location>
        <position position="36"/>
    </location>
</feature>
<comment type="cofactor">
    <cofactor evidence="2">
        <name>Mn(2+)</name>
        <dbReference type="ChEBI" id="CHEBI:29035"/>
    </cofactor>
</comment>
<reference evidence="15 16" key="1">
    <citation type="journal article" date="2015" name="Genome Announc.">
        <title>Complete Genome Sequence of Spiroplasma kunkelii Strain CR2-3x, Causal Agent of Corn Stunt Disease in Zea mays L.</title>
        <authorList>
            <person name="Davis R.E."/>
            <person name="Shao J."/>
            <person name="Dally E.L."/>
            <person name="Zhao Y."/>
            <person name="Gasparich G.E."/>
            <person name="Gaynor B.J."/>
            <person name="Athey J.C."/>
            <person name="Harrison N.A."/>
            <person name="Donofrio N."/>
        </authorList>
    </citation>
    <scope>NUCLEOTIDE SEQUENCE [LARGE SCALE GENOMIC DNA]</scope>
    <source>
        <strain evidence="15 16">CR2-3x</strain>
    </source>
</reference>
<dbReference type="PIRSF" id="PIRSF001461">
    <property type="entry name" value="RPE"/>
    <property type="match status" value="1"/>
</dbReference>
<feature type="binding site" evidence="10">
    <location>
        <begin position="182"/>
        <end position="184"/>
    </location>
    <ligand>
        <name>substrate</name>
    </ligand>
</feature>
<dbReference type="OrthoDB" id="1645589at2"/>
<evidence type="ECO:0000256" key="2">
    <source>
        <dbReference type="ARBA" id="ARBA00001936"/>
    </source>
</evidence>
<dbReference type="GO" id="GO:0005737">
    <property type="term" value="C:cytoplasm"/>
    <property type="evidence" value="ECO:0007669"/>
    <property type="project" value="UniProtKB-ARBA"/>
</dbReference>
<keyword evidence="13" id="KW-0862">Zinc</keyword>
<dbReference type="Pfam" id="PF00834">
    <property type="entry name" value="Ribul_P_3_epim"/>
    <property type="match status" value="1"/>
</dbReference>
<dbReference type="InterPro" id="IPR026019">
    <property type="entry name" value="Ribul_P_3_epim"/>
</dbReference>
<dbReference type="PANTHER" id="PTHR11749">
    <property type="entry name" value="RIBULOSE-5-PHOSPHATE-3-EPIMERASE"/>
    <property type="match status" value="1"/>
</dbReference>
<evidence type="ECO:0000256" key="8">
    <source>
        <dbReference type="ARBA" id="ARBA00022723"/>
    </source>
</evidence>
<comment type="catalytic activity">
    <reaction evidence="1 10 11">
        <text>D-ribulose 5-phosphate = D-xylulose 5-phosphate</text>
        <dbReference type="Rhea" id="RHEA:13677"/>
        <dbReference type="ChEBI" id="CHEBI:57737"/>
        <dbReference type="ChEBI" id="CHEBI:58121"/>
        <dbReference type="EC" id="5.1.3.1"/>
    </reaction>
</comment>
<keyword evidence="16" id="KW-1185">Reference proteome</keyword>
<feature type="binding site" evidence="10 14">
    <location>
        <position position="9"/>
    </location>
    <ligand>
        <name>substrate</name>
    </ligand>
</feature>
<dbReference type="InterPro" id="IPR011060">
    <property type="entry name" value="RibuloseP-bd_barrel"/>
</dbReference>
<dbReference type="GO" id="GO:0019323">
    <property type="term" value="P:pentose catabolic process"/>
    <property type="evidence" value="ECO:0007669"/>
    <property type="project" value="UniProtKB-UniRule"/>
</dbReference>
<comment type="function">
    <text evidence="10">Catalyzes the reversible epimerization of D-ribulose 5-phosphate to D-xylulose 5-phosphate.</text>
</comment>
<keyword evidence="13" id="KW-0464">Manganese</keyword>
<protein>
    <recommendedName>
        <fullName evidence="7 10">Ribulose-phosphate 3-epimerase</fullName>
        <ecNumber evidence="7 10">5.1.3.1</ecNumber>
    </recommendedName>
</protein>
<feature type="binding site" evidence="10 13">
    <location>
        <position position="182"/>
    </location>
    <ligand>
        <name>a divalent metal cation</name>
        <dbReference type="ChEBI" id="CHEBI:60240"/>
    </ligand>
</feature>
<comment type="similarity">
    <text evidence="6 10 11">Belongs to the ribulose-phosphate 3-epimerase family.</text>
</comment>
<evidence type="ECO:0000256" key="1">
    <source>
        <dbReference type="ARBA" id="ARBA00001782"/>
    </source>
</evidence>
<feature type="active site" description="Proton donor" evidence="10 12">
    <location>
        <position position="182"/>
    </location>
</feature>
<feature type="binding site" evidence="14">
    <location>
        <position position="184"/>
    </location>
    <ligand>
        <name>substrate</name>
    </ligand>
</feature>
<dbReference type="InterPro" id="IPR013785">
    <property type="entry name" value="Aldolase_TIM"/>
</dbReference>
<dbReference type="SUPFAM" id="SSF51366">
    <property type="entry name" value="Ribulose-phoshate binding barrel"/>
    <property type="match status" value="1"/>
</dbReference>
<evidence type="ECO:0000256" key="6">
    <source>
        <dbReference type="ARBA" id="ARBA00009541"/>
    </source>
</evidence>
<evidence type="ECO:0000256" key="7">
    <source>
        <dbReference type="ARBA" id="ARBA00013188"/>
    </source>
</evidence>
<dbReference type="NCBIfam" id="NF004076">
    <property type="entry name" value="PRK05581.1-4"/>
    <property type="match status" value="1"/>
</dbReference>
<dbReference type="PATRIC" id="fig|273035.7.peg.454"/>
<dbReference type="InterPro" id="IPR000056">
    <property type="entry name" value="Ribul_P_3_epim-like"/>
</dbReference>
<evidence type="ECO:0000256" key="9">
    <source>
        <dbReference type="ARBA" id="ARBA00023235"/>
    </source>
</evidence>
<dbReference type="CDD" id="cd00429">
    <property type="entry name" value="RPE"/>
    <property type="match status" value="1"/>
</dbReference>
<accession>A0A0K2JFE9</accession>
<comment type="cofactor">
    <cofactor evidence="10 13">
        <name>a divalent metal cation</name>
        <dbReference type="ChEBI" id="CHEBI:60240"/>
    </cofactor>
    <text evidence="10 13">Binds 1 divalent metal cation per subunit.</text>
</comment>
<keyword evidence="13" id="KW-0170">Cobalt</keyword>
<dbReference type="KEGG" id="skn:SKUN_00383"/>
<dbReference type="EC" id="5.1.3.1" evidence="7 10"/>
<feature type="binding site" evidence="10 14">
    <location>
        <begin position="149"/>
        <end position="152"/>
    </location>
    <ligand>
        <name>substrate</name>
    </ligand>
</feature>
<feature type="binding site" evidence="10 13">
    <location>
        <position position="36"/>
    </location>
    <ligand>
        <name>a divalent metal cation</name>
        <dbReference type="ChEBI" id="CHEBI:60240"/>
    </ligand>
</feature>
<organism evidence="15 16">
    <name type="scientific">Spiroplasma kunkelii CR2-3x</name>
    <dbReference type="NCBI Taxonomy" id="273035"/>
    <lineage>
        <taxon>Bacteria</taxon>
        <taxon>Bacillati</taxon>
        <taxon>Mycoplasmatota</taxon>
        <taxon>Mollicutes</taxon>
        <taxon>Entomoplasmatales</taxon>
        <taxon>Spiroplasmataceae</taxon>
        <taxon>Spiroplasma</taxon>
    </lineage>
</organism>
<evidence type="ECO:0000256" key="3">
    <source>
        <dbReference type="ARBA" id="ARBA00001941"/>
    </source>
</evidence>
<evidence type="ECO:0000256" key="11">
    <source>
        <dbReference type="PIRNR" id="PIRNR001461"/>
    </source>
</evidence>
<dbReference type="NCBIfam" id="TIGR01163">
    <property type="entry name" value="rpe"/>
    <property type="match status" value="1"/>
</dbReference>
<evidence type="ECO:0000256" key="14">
    <source>
        <dbReference type="PIRSR" id="PIRSR001461-3"/>
    </source>
</evidence>
<dbReference type="Proteomes" id="UP000062963">
    <property type="component" value="Chromosome"/>
</dbReference>
<dbReference type="GO" id="GO:0004750">
    <property type="term" value="F:D-ribulose-phosphate 3-epimerase activity"/>
    <property type="evidence" value="ECO:0007669"/>
    <property type="project" value="UniProtKB-UniRule"/>
</dbReference>
<evidence type="ECO:0000256" key="10">
    <source>
        <dbReference type="HAMAP-Rule" id="MF_02227"/>
    </source>
</evidence>
<dbReference type="AlphaFoldDB" id="A0A0K2JFE9"/>
<dbReference type="EMBL" id="CP010899">
    <property type="protein sequence ID" value="ALA97299.1"/>
    <property type="molecule type" value="Genomic_DNA"/>
</dbReference>
<evidence type="ECO:0000256" key="5">
    <source>
        <dbReference type="ARBA" id="ARBA00001954"/>
    </source>
</evidence>
<dbReference type="PROSITE" id="PS01085">
    <property type="entry name" value="RIBUL_P_3_EPIMER_1"/>
    <property type="match status" value="1"/>
</dbReference>
<evidence type="ECO:0000256" key="12">
    <source>
        <dbReference type="PIRSR" id="PIRSR001461-1"/>
    </source>
</evidence>
<dbReference type="FunFam" id="3.20.20.70:FF:000004">
    <property type="entry name" value="Ribulose-phosphate 3-epimerase"/>
    <property type="match status" value="1"/>
</dbReference>
<dbReference type="PROSITE" id="PS01086">
    <property type="entry name" value="RIBUL_P_3_EPIMER_2"/>
    <property type="match status" value="1"/>
</dbReference>
<proteinExistence type="inferred from homology"/>
<feature type="binding site" evidence="10 14">
    <location>
        <position position="67"/>
    </location>
    <ligand>
        <name>substrate</name>
    </ligand>
</feature>
<feature type="binding site" evidence="10 13">
    <location>
        <position position="34"/>
    </location>
    <ligand>
        <name>a divalent metal cation</name>
        <dbReference type="ChEBI" id="CHEBI:60240"/>
    </ligand>
</feature>
<keyword evidence="8 10" id="KW-0479">Metal-binding</keyword>
<dbReference type="RefSeq" id="WP_053390615.1">
    <property type="nucleotide sequence ID" value="NZ_CP010899.1"/>
</dbReference>
<dbReference type="GO" id="GO:0006098">
    <property type="term" value="P:pentose-phosphate shunt"/>
    <property type="evidence" value="ECO:0007669"/>
    <property type="project" value="UniProtKB-UniRule"/>
</dbReference>
<dbReference type="STRING" id="273035.SKUN_00383"/>
<feature type="binding site" evidence="10 14">
    <location>
        <begin position="204"/>
        <end position="205"/>
    </location>
    <ligand>
        <name>substrate</name>
    </ligand>
</feature>
<keyword evidence="9 10" id="KW-0413">Isomerase</keyword>
<dbReference type="GO" id="GO:0046872">
    <property type="term" value="F:metal ion binding"/>
    <property type="evidence" value="ECO:0007669"/>
    <property type="project" value="UniProtKB-UniRule"/>
</dbReference>
<evidence type="ECO:0000256" key="13">
    <source>
        <dbReference type="PIRSR" id="PIRSR001461-2"/>
    </source>
</evidence>
<evidence type="ECO:0000313" key="16">
    <source>
        <dbReference type="Proteomes" id="UP000062963"/>
    </source>
</evidence>
<keyword evidence="10 11" id="KW-0119">Carbohydrate metabolism</keyword>
<comment type="cofactor">
    <cofactor evidence="5">
        <name>Fe(2+)</name>
        <dbReference type="ChEBI" id="CHEBI:29033"/>
    </cofactor>
</comment>
<comment type="cofactor">
    <cofactor evidence="3">
        <name>Co(2+)</name>
        <dbReference type="ChEBI" id="CHEBI:48828"/>
    </cofactor>
</comment>
<dbReference type="Gene3D" id="3.20.20.70">
    <property type="entry name" value="Aldolase class I"/>
    <property type="match status" value="1"/>
</dbReference>
<comment type="pathway">
    <text evidence="10">Carbohydrate degradation.</text>
</comment>
<name>A0A0K2JFE9_SPIKU</name>
<evidence type="ECO:0000313" key="15">
    <source>
        <dbReference type="EMBL" id="ALA97299.1"/>
    </source>
</evidence>